<evidence type="ECO:0000256" key="2">
    <source>
        <dbReference type="ARBA" id="ARBA00022448"/>
    </source>
</evidence>
<comment type="function">
    <text evidence="8">Essential subunit of the Sec protein translocation channel SecYEG. Clamps together the 2 halves of SecY. May contact the channel plug during translocation.</text>
</comment>
<dbReference type="Proteomes" id="UP000822862">
    <property type="component" value="Chromosome"/>
</dbReference>
<dbReference type="Gene3D" id="1.20.5.1030">
    <property type="entry name" value="Preprotein translocase secy subunit"/>
    <property type="match status" value="1"/>
</dbReference>
<keyword evidence="3 8" id="KW-0812">Transmembrane</keyword>
<dbReference type="NCBIfam" id="TIGR00964">
    <property type="entry name" value="secE_bact"/>
    <property type="match status" value="1"/>
</dbReference>
<keyword evidence="7 8" id="KW-0472">Membrane</keyword>
<keyword evidence="4 8" id="KW-0653">Protein transport</keyword>
<evidence type="ECO:0000256" key="4">
    <source>
        <dbReference type="ARBA" id="ARBA00022927"/>
    </source>
</evidence>
<dbReference type="EMBL" id="CP075585">
    <property type="protein sequence ID" value="QZA58576.1"/>
    <property type="molecule type" value="Genomic_DNA"/>
</dbReference>
<evidence type="ECO:0000256" key="5">
    <source>
        <dbReference type="ARBA" id="ARBA00022989"/>
    </source>
</evidence>
<keyword evidence="5 8" id="KW-1133">Transmembrane helix</keyword>
<keyword evidence="6 8" id="KW-0811">Translocation</keyword>
<keyword evidence="10" id="KW-1185">Reference proteome</keyword>
<evidence type="ECO:0000256" key="6">
    <source>
        <dbReference type="ARBA" id="ARBA00023010"/>
    </source>
</evidence>
<organism evidence="9 10">
    <name type="scientific">Candidatus Rhabdochlamydia porcellionis</name>
    <dbReference type="NCBI Taxonomy" id="225148"/>
    <lineage>
        <taxon>Bacteria</taxon>
        <taxon>Pseudomonadati</taxon>
        <taxon>Chlamydiota</taxon>
        <taxon>Chlamydiia</taxon>
        <taxon>Parachlamydiales</taxon>
        <taxon>Candidatus Rhabdochlamydiaceae</taxon>
        <taxon>Candidatus Rhabdochlamydia</taxon>
    </lineage>
</organism>
<feature type="transmembrane region" description="Helical" evidence="8">
    <location>
        <begin position="50"/>
        <end position="71"/>
    </location>
</feature>
<dbReference type="InterPro" id="IPR001901">
    <property type="entry name" value="Translocase_SecE/Sec61-g"/>
</dbReference>
<proteinExistence type="inferred from homology"/>
<comment type="similarity">
    <text evidence="8">Belongs to the SecE/SEC61-gamma family.</text>
</comment>
<name>A0ABX8YYZ9_9BACT</name>
<comment type="subcellular location">
    <subcellularLocation>
        <location evidence="8">Cell membrane</location>
        <topology evidence="8">Single-pass membrane protein</topology>
    </subcellularLocation>
    <subcellularLocation>
        <location evidence="1">Membrane</location>
    </subcellularLocation>
</comment>
<comment type="subunit">
    <text evidence="8">Component of the Sec protein translocase complex. Heterotrimer consisting of SecY, SecE and SecG subunits. The heterotrimers can form oligomers, although 1 heterotrimer is thought to be able to translocate proteins. Interacts with the ribosome. Interacts with SecDF, and other proteins may be involved. Interacts with SecA.</text>
</comment>
<evidence type="ECO:0000256" key="3">
    <source>
        <dbReference type="ARBA" id="ARBA00022692"/>
    </source>
</evidence>
<protein>
    <recommendedName>
        <fullName evidence="8">Protein translocase subunit SecE</fullName>
    </recommendedName>
</protein>
<keyword evidence="2 8" id="KW-0813">Transport</keyword>
<evidence type="ECO:0000256" key="8">
    <source>
        <dbReference type="HAMAP-Rule" id="MF_00422"/>
    </source>
</evidence>
<evidence type="ECO:0000313" key="10">
    <source>
        <dbReference type="Proteomes" id="UP000822862"/>
    </source>
</evidence>
<gene>
    <name evidence="8" type="primary">secE</name>
    <name evidence="9" type="ORF">RHAB15C_0000452</name>
</gene>
<reference evidence="9 10" key="1">
    <citation type="submission" date="2021-05" db="EMBL/GenBank/DDBJ databases">
        <title>Ecology and evolution of chlamydial symbionts of arthropods.</title>
        <authorList>
            <person name="Halter T."/>
            <person name="Sixt B.S."/>
            <person name="Toenshoff E.R."/>
            <person name="Koestlbacher S."/>
            <person name="Schulz F."/>
            <person name="Kostanjsek R."/>
            <person name="Collingro A."/>
            <person name="Hendrickx F."/>
            <person name="Horn M."/>
        </authorList>
    </citation>
    <scope>NUCLEOTIDE SEQUENCE [LARGE SCALE GENOMIC DNA]</scope>
    <source>
        <strain evidence="9 10">15C</strain>
    </source>
</reference>
<evidence type="ECO:0000256" key="7">
    <source>
        <dbReference type="ARBA" id="ARBA00023136"/>
    </source>
</evidence>
<dbReference type="HAMAP" id="MF_00422">
    <property type="entry name" value="SecE"/>
    <property type="match status" value="1"/>
</dbReference>
<dbReference type="InterPro" id="IPR038379">
    <property type="entry name" value="SecE_sf"/>
</dbReference>
<keyword evidence="8" id="KW-1003">Cell membrane</keyword>
<evidence type="ECO:0000256" key="1">
    <source>
        <dbReference type="ARBA" id="ARBA00004370"/>
    </source>
</evidence>
<dbReference type="InterPro" id="IPR005807">
    <property type="entry name" value="SecE_bac"/>
</dbReference>
<evidence type="ECO:0000313" key="9">
    <source>
        <dbReference type="EMBL" id="QZA58576.1"/>
    </source>
</evidence>
<dbReference type="Pfam" id="PF00584">
    <property type="entry name" value="SecE"/>
    <property type="match status" value="1"/>
</dbReference>
<sequence length="91" mass="10106">MCAMDTKLSPTRLPSDLHVQSALKKKSTLSYIQGIKEELKKVSWTTKEELILSTKVVIAVTFICGVGIYFVDLLVKGSLDFISYVTHKTLG</sequence>
<accession>A0ABX8YYZ9</accession>